<reference evidence="5" key="1">
    <citation type="submission" date="2021-09" db="EMBL/GenBank/DDBJ databases">
        <authorList>
            <person name="Martin H S."/>
        </authorList>
    </citation>
    <scope>NUCLEOTIDE SEQUENCE</scope>
</reference>
<keyword evidence="2" id="KW-0863">Zinc-finger</keyword>
<evidence type="ECO:0000256" key="3">
    <source>
        <dbReference type="ARBA" id="ARBA00022833"/>
    </source>
</evidence>
<dbReference type="AlphaFoldDB" id="A0A8J2W830"/>
<dbReference type="OrthoDB" id="8058166at2759"/>
<dbReference type="SUPFAM" id="SSF57903">
    <property type="entry name" value="FYVE/PHD zinc finger"/>
    <property type="match status" value="1"/>
</dbReference>
<evidence type="ECO:0000313" key="5">
    <source>
        <dbReference type="EMBL" id="CAG9585535.1"/>
    </source>
</evidence>
<sequence length="101" mass="11119">MNTKTSKTASVTGCMSAQPAVVATQKQILVKTASLTAGKLTESEPIRHDNDPSWYCPACQEDRVDDMRQCLTCGVWYHELCVGLTPADKIFYCSGDCLKKK</sequence>
<protein>
    <submittedName>
        <fullName evidence="5">(African queen) hypothetical protein</fullName>
    </submittedName>
</protein>
<organism evidence="5 6">
    <name type="scientific">Danaus chrysippus</name>
    <name type="common">African queen</name>
    <dbReference type="NCBI Taxonomy" id="151541"/>
    <lineage>
        <taxon>Eukaryota</taxon>
        <taxon>Metazoa</taxon>
        <taxon>Ecdysozoa</taxon>
        <taxon>Arthropoda</taxon>
        <taxon>Hexapoda</taxon>
        <taxon>Insecta</taxon>
        <taxon>Pterygota</taxon>
        <taxon>Neoptera</taxon>
        <taxon>Endopterygota</taxon>
        <taxon>Lepidoptera</taxon>
        <taxon>Glossata</taxon>
        <taxon>Ditrysia</taxon>
        <taxon>Papilionoidea</taxon>
        <taxon>Nymphalidae</taxon>
        <taxon>Danainae</taxon>
        <taxon>Danaini</taxon>
        <taxon>Danaina</taxon>
        <taxon>Danaus</taxon>
        <taxon>Anosia</taxon>
    </lineage>
</organism>
<name>A0A8J2W830_9NEOP</name>
<comment type="caution">
    <text evidence="5">The sequence shown here is derived from an EMBL/GenBank/DDBJ whole genome shotgun (WGS) entry which is preliminary data.</text>
</comment>
<evidence type="ECO:0000259" key="4">
    <source>
        <dbReference type="SMART" id="SM00249"/>
    </source>
</evidence>
<dbReference type="GO" id="GO:0008270">
    <property type="term" value="F:zinc ion binding"/>
    <property type="evidence" value="ECO:0007669"/>
    <property type="project" value="UniProtKB-KW"/>
</dbReference>
<evidence type="ECO:0000256" key="1">
    <source>
        <dbReference type="ARBA" id="ARBA00022723"/>
    </source>
</evidence>
<dbReference type="Proteomes" id="UP000789524">
    <property type="component" value="Unassembled WGS sequence"/>
</dbReference>
<dbReference type="SMART" id="SM00249">
    <property type="entry name" value="PHD"/>
    <property type="match status" value="1"/>
</dbReference>
<proteinExistence type="predicted"/>
<keyword evidence="3" id="KW-0862">Zinc</keyword>
<feature type="domain" description="Zinc finger PHD-type" evidence="4">
    <location>
        <begin position="55"/>
        <end position="98"/>
    </location>
</feature>
<evidence type="ECO:0000313" key="6">
    <source>
        <dbReference type="Proteomes" id="UP000789524"/>
    </source>
</evidence>
<evidence type="ECO:0000256" key="2">
    <source>
        <dbReference type="ARBA" id="ARBA00022771"/>
    </source>
</evidence>
<accession>A0A8J2W830</accession>
<keyword evidence="1" id="KW-0479">Metal-binding</keyword>
<dbReference type="InterPro" id="IPR011011">
    <property type="entry name" value="Znf_FYVE_PHD"/>
</dbReference>
<dbReference type="EMBL" id="CAKASE010000083">
    <property type="protein sequence ID" value="CAG9585535.1"/>
    <property type="molecule type" value="Genomic_DNA"/>
</dbReference>
<gene>
    <name evidence="5" type="ORF">DCHRY22_LOCUS15927</name>
</gene>
<dbReference type="InterPro" id="IPR013083">
    <property type="entry name" value="Znf_RING/FYVE/PHD"/>
</dbReference>
<keyword evidence="6" id="KW-1185">Reference proteome</keyword>
<dbReference type="InterPro" id="IPR001965">
    <property type="entry name" value="Znf_PHD"/>
</dbReference>
<dbReference type="Gene3D" id="3.30.40.10">
    <property type="entry name" value="Zinc/RING finger domain, C3HC4 (zinc finger)"/>
    <property type="match status" value="1"/>
</dbReference>